<dbReference type="AlphaFoldDB" id="A0A4R1NKP7"/>
<feature type="chain" id="PRO_5020796418" evidence="2">
    <location>
        <begin position="43"/>
        <end position="194"/>
    </location>
</feature>
<comment type="caution">
    <text evidence="4">The sequence shown here is derived from an EMBL/GenBank/DDBJ whole genome shotgun (WGS) entry which is preliminary data.</text>
</comment>
<evidence type="ECO:0000256" key="2">
    <source>
        <dbReference type="SAM" id="SignalP"/>
    </source>
</evidence>
<feature type="signal peptide" evidence="2">
    <location>
        <begin position="1"/>
        <end position="42"/>
    </location>
</feature>
<evidence type="ECO:0000313" key="4">
    <source>
        <dbReference type="EMBL" id="TCL08231.1"/>
    </source>
</evidence>
<reference evidence="4 5" key="1">
    <citation type="submission" date="2019-03" db="EMBL/GenBank/DDBJ databases">
        <title>Genomic Encyclopedia of Archaeal and Bacterial Type Strains, Phase II (KMG-II): from individual species to whole genera.</title>
        <authorList>
            <person name="Goeker M."/>
        </authorList>
    </citation>
    <scope>NUCLEOTIDE SEQUENCE [LARGE SCALE GENOMIC DNA]</scope>
    <source>
        <strain evidence="4 5">DSM 26433</strain>
    </source>
</reference>
<dbReference type="SUPFAM" id="SSF56925">
    <property type="entry name" value="OMPA-like"/>
    <property type="match status" value="1"/>
</dbReference>
<gene>
    <name evidence="4" type="ORF">BXY66_0264</name>
</gene>
<dbReference type="Proteomes" id="UP000295673">
    <property type="component" value="Unassembled WGS sequence"/>
</dbReference>
<protein>
    <submittedName>
        <fullName evidence="4">Opacity protein-like surface antigen</fullName>
    </submittedName>
</protein>
<dbReference type="InterPro" id="IPR027385">
    <property type="entry name" value="Beta-barrel_OMP"/>
</dbReference>
<evidence type="ECO:0000259" key="3">
    <source>
        <dbReference type="Pfam" id="PF13505"/>
    </source>
</evidence>
<keyword evidence="1 2" id="KW-0732">Signal</keyword>
<organism evidence="4 5">
    <name type="scientific">Shimia isoporae</name>
    <dbReference type="NCBI Taxonomy" id="647720"/>
    <lineage>
        <taxon>Bacteria</taxon>
        <taxon>Pseudomonadati</taxon>
        <taxon>Pseudomonadota</taxon>
        <taxon>Alphaproteobacteria</taxon>
        <taxon>Rhodobacterales</taxon>
        <taxon>Roseobacteraceae</taxon>
    </lineage>
</organism>
<feature type="domain" description="Outer membrane protein beta-barrel" evidence="3">
    <location>
        <begin position="28"/>
        <end position="194"/>
    </location>
</feature>
<evidence type="ECO:0000256" key="1">
    <source>
        <dbReference type="ARBA" id="ARBA00022729"/>
    </source>
</evidence>
<dbReference type="OrthoDB" id="268975at2"/>
<sequence>MAPHQPGAHNNPGPAKDDIMKKATTMTAAAVAASLLAAPAFAHDWTGFYAGGQLNYSDDSIAGSSATSWNGGVQAGYNHDFGGWVVGGEAEMKFPGSDLGGAKFNDSIALKARVGYDLNGTLVYGTIGGVRGNMGLGGVDVSSNGLVYGIGVERPLSGNWTVGAEVLQSEYSNFASSGSSFYDTSASVRVNYRF</sequence>
<proteinExistence type="predicted"/>
<name>A0A4R1NKP7_9RHOB</name>
<dbReference type="Pfam" id="PF13505">
    <property type="entry name" value="OMP_b-brl"/>
    <property type="match status" value="1"/>
</dbReference>
<dbReference type="EMBL" id="SMGR01000001">
    <property type="protein sequence ID" value="TCL08231.1"/>
    <property type="molecule type" value="Genomic_DNA"/>
</dbReference>
<accession>A0A4R1NKP7</accession>
<evidence type="ECO:0000313" key="5">
    <source>
        <dbReference type="Proteomes" id="UP000295673"/>
    </source>
</evidence>
<dbReference type="InterPro" id="IPR011250">
    <property type="entry name" value="OMP/PagP_B-barrel"/>
</dbReference>
<keyword evidence="5" id="KW-1185">Reference proteome</keyword>